<comment type="caution">
    <text evidence="1">The sequence shown here is derived from an EMBL/GenBank/DDBJ whole genome shotgun (WGS) entry which is preliminary data.</text>
</comment>
<dbReference type="SUPFAM" id="SSF56672">
    <property type="entry name" value="DNA/RNA polymerases"/>
    <property type="match status" value="1"/>
</dbReference>
<organism evidence="1 2">
    <name type="scientific">Araneus ventricosus</name>
    <name type="common">Orbweaver spider</name>
    <name type="synonym">Epeira ventricosa</name>
    <dbReference type="NCBI Taxonomy" id="182803"/>
    <lineage>
        <taxon>Eukaryota</taxon>
        <taxon>Metazoa</taxon>
        <taxon>Ecdysozoa</taxon>
        <taxon>Arthropoda</taxon>
        <taxon>Chelicerata</taxon>
        <taxon>Arachnida</taxon>
        <taxon>Araneae</taxon>
        <taxon>Araneomorphae</taxon>
        <taxon>Entelegynae</taxon>
        <taxon>Araneoidea</taxon>
        <taxon>Araneidae</taxon>
        <taxon>Araneus</taxon>
    </lineage>
</organism>
<dbReference type="InterPro" id="IPR051320">
    <property type="entry name" value="Viral_Replic_Matur_Polypro"/>
</dbReference>
<dbReference type="AlphaFoldDB" id="A0A4Y2DEM2"/>
<name>A0A4Y2DEM2_ARAVE</name>
<gene>
    <name evidence="1" type="ORF">AVEN_144033_1</name>
</gene>
<evidence type="ECO:0000313" key="2">
    <source>
        <dbReference type="Proteomes" id="UP000499080"/>
    </source>
</evidence>
<keyword evidence="2" id="KW-1185">Reference proteome</keyword>
<dbReference type="PANTHER" id="PTHR33064">
    <property type="entry name" value="POL PROTEIN"/>
    <property type="match status" value="1"/>
</dbReference>
<proteinExistence type="predicted"/>
<dbReference type="PANTHER" id="PTHR33064:SF37">
    <property type="entry name" value="RIBONUCLEASE H"/>
    <property type="match status" value="1"/>
</dbReference>
<evidence type="ECO:0000313" key="1">
    <source>
        <dbReference type="EMBL" id="GBM15242.1"/>
    </source>
</evidence>
<dbReference type="EMBL" id="BGPR01000357">
    <property type="protein sequence ID" value="GBM15242.1"/>
    <property type="molecule type" value="Genomic_DNA"/>
</dbReference>
<reference evidence="1 2" key="1">
    <citation type="journal article" date="2019" name="Sci. Rep.">
        <title>Orb-weaving spider Araneus ventricosus genome elucidates the spidroin gene catalogue.</title>
        <authorList>
            <person name="Kono N."/>
            <person name="Nakamura H."/>
            <person name="Ohtoshi R."/>
            <person name="Moran D.A.P."/>
            <person name="Shinohara A."/>
            <person name="Yoshida Y."/>
            <person name="Fujiwara M."/>
            <person name="Mori M."/>
            <person name="Tomita M."/>
            <person name="Arakawa K."/>
        </authorList>
    </citation>
    <scope>NUCLEOTIDE SEQUENCE [LARGE SCALE GENOMIC DNA]</scope>
</reference>
<dbReference type="InterPro" id="IPR043502">
    <property type="entry name" value="DNA/RNA_pol_sf"/>
</dbReference>
<dbReference type="InterPro" id="IPR043128">
    <property type="entry name" value="Rev_trsase/Diguanyl_cyclase"/>
</dbReference>
<accession>A0A4Y2DEM2</accession>
<dbReference type="OrthoDB" id="41323at2759"/>
<dbReference type="Proteomes" id="UP000499080">
    <property type="component" value="Unassembled WGS sequence"/>
</dbReference>
<dbReference type="GO" id="GO:0071897">
    <property type="term" value="P:DNA biosynthetic process"/>
    <property type="evidence" value="ECO:0007669"/>
    <property type="project" value="UniProtKB-ARBA"/>
</dbReference>
<protein>
    <submittedName>
        <fullName evidence="1">Uncharacterized protein</fullName>
    </submittedName>
</protein>
<sequence length="170" mass="19726">MDNYIWRVHVCPDHKTSASVEKIEFLGFQVSPGGVSPLLDIVKALNERPLPKSDEELRRYLAMIKFYHRFLKNAAGTQVCLHDLAKGRIKRDKTPIIWTDETREAFQACKELLKNAAMLAYPKHNTRNHLLQTLRRLRLVQYYNNMLNVVLNPLVFSQRIKCCGALIQHV</sequence>
<dbReference type="Gene3D" id="3.30.70.270">
    <property type="match status" value="1"/>
</dbReference>